<dbReference type="InterPro" id="IPR006311">
    <property type="entry name" value="TAT_signal"/>
</dbReference>
<reference evidence="2" key="1">
    <citation type="journal article" date="2014" name="Int. J. Syst. Evol. Microbiol.">
        <title>Complete genome sequence of Corynebacterium casei LMG S-19264T (=DSM 44701T), isolated from a smear-ripened cheese.</title>
        <authorList>
            <consortium name="US DOE Joint Genome Institute (JGI-PGF)"/>
            <person name="Walter F."/>
            <person name="Albersmeier A."/>
            <person name="Kalinowski J."/>
            <person name="Ruckert C."/>
        </authorList>
    </citation>
    <scope>NUCLEOTIDE SEQUENCE</scope>
    <source>
        <strain evidence="2">KCTC 22164</strain>
    </source>
</reference>
<evidence type="ECO:0000313" key="2">
    <source>
        <dbReference type="EMBL" id="GGW89768.1"/>
    </source>
</evidence>
<protein>
    <submittedName>
        <fullName evidence="2">Xanthine dehydrogenase</fullName>
    </submittedName>
</protein>
<feature type="domain" description="Aldehyde oxidase/xanthine dehydrogenase a/b hammerhead" evidence="1">
    <location>
        <begin position="207"/>
        <end position="296"/>
    </location>
</feature>
<dbReference type="InterPro" id="IPR008274">
    <property type="entry name" value="AldOxase/xan_DH_MoCoBD1"/>
</dbReference>
<reference evidence="2" key="2">
    <citation type="submission" date="2020-09" db="EMBL/GenBank/DDBJ databases">
        <authorList>
            <person name="Sun Q."/>
            <person name="Kim S."/>
        </authorList>
    </citation>
    <scope>NUCLEOTIDE SEQUENCE</scope>
    <source>
        <strain evidence="2">KCTC 22164</strain>
    </source>
</reference>
<dbReference type="PANTHER" id="PTHR47495">
    <property type="entry name" value="ALDEHYDE DEHYDROGENASE"/>
    <property type="match status" value="1"/>
</dbReference>
<keyword evidence="3" id="KW-1185">Reference proteome</keyword>
<dbReference type="RefSeq" id="WP_189406902.1">
    <property type="nucleotide sequence ID" value="NZ_BMXP01000006.1"/>
</dbReference>
<accession>A0A918JNU6</accession>
<evidence type="ECO:0000259" key="1">
    <source>
        <dbReference type="SMART" id="SM01008"/>
    </source>
</evidence>
<dbReference type="Pfam" id="PF02738">
    <property type="entry name" value="MoCoBD_1"/>
    <property type="match status" value="1"/>
</dbReference>
<dbReference type="InterPro" id="IPR046867">
    <property type="entry name" value="AldOxase/xan_DH_MoCoBD2"/>
</dbReference>
<organism evidence="2 3">
    <name type="scientific">Alteromonas halophila</name>
    <dbReference type="NCBI Taxonomy" id="516698"/>
    <lineage>
        <taxon>Bacteria</taxon>
        <taxon>Pseudomonadati</taxon>
        <taxon>Pseudomonadota</taxon>
        <taxon>Gammaproteobacteria</taxon>
        <taxon>Alteromonadales</taxon>
        <taxon>Alteromonadaceae</taxon>
        <taxon>Alteromonas/Salinimonas group</taxon>
        <taxon>Alteromonas</taxon>
    </lineage>
</organism>
<dbReference type="GO" id="GO:0016491">
    <property type="term" value="F:oxidoreductase activity"/>
    <property type="evidence" value="ECO:0007669"/>
    <property type="project" value="InterPro"/>
</dbReference>
<dbReference type="SUPFAM" id="SSF54665">
    <property type="entry name" value="CO dehydrogenase molybdoprotein N-domain-like"/>
    <property type="match status" value="1"/>
</dbReference>
<proteinExistence type="predicted"/>
<evidence type="ECO:0000313" key="3">
    <source>
        <dbReference type="Proteomes" id="UP000631300"/>
    </source>
</evidence>
<dbReference type="SMART" id="SM01008">
    <property type="entry name" value="Ald_Xan_dh_C"/>
    <property type="match status" value="1"/>
</dbReference>
<dbReference type="Gene3D" id="3.30.365.10">
    <property type="entry name" value="Aldehyde oxidase/xanthine dehydrogenase, molybdopterin binding domain"/>
    <property type="match status" value="4"/>
</dbReference>
<dbReference type="PROSITE" id="PS51318">
    <property type="entry name" value="TAT"/>
    <property type="match status" value="1"/>
</dbReference>
<dbReference type="InterPro" id="IPR000674">
    <property type="entry name" value="Ald_Oxase/Xan_DH_a/b"/>
</dbReference>
<dbReference type="InterPro" id="IPR012368">
    <property type="entry name" value="OxRdtase_Mopterin-bd_su_IorB"/>
</dbReference>
<dbReference type="Gene3D" id="3.90.1170.50">
    <property type="entry name" value="Aldehyde oxidase/xanthine dehydrogenase, a/b hammerhead"/>
    <property type="match status" value="1"/>
</dbReference>
<sequence length="751" mass="81344">MKQSINSARRDFLKKSSVSAGFGLSVSLLGFPALVAADNSSPAGLSPNVFVEFDSDGTLIVTCHRSEMGQQIRTAIAQIVADELDADWSRVSVTQAKGDPKYGSQNTDGSRSVRRNFDRLREAGATAALMLKQAAARGWNVSVDDCICKDHGVVHTVSNNRVDFAELLGVAATLPVPDADTLTLKPRSRWKYIGKGTQSVDMHKVVSGNTTFGQDVQLDGMLVAIIQRPPVMFTTPDSVDESAARKVSGVVDVIRMPDASAPAMFNPLGGVAVVANNTWAAMQGTKALNITWTSNEHSSYDSESYKASLITTAEKPGETVRTRGQAEKVIREADNVISATYYAPLLSQAPMEPPAATARIDGDNVEVWACTQTPQSTRQNVAAALKVPEENVTVHVTLLGGGFGRKSKPDFSVEAAILAQKTGKPVKVVWRREDDIQHGYYHSVSAQHIQAVQSESGKTLAWRHNTVFPTISSTFSDKANKPSNGELRLGFIDNPFDIEHMLLERGEAQNHVRIGWLRSVANVYHAFAIHSFADELAHAAGQDSRDYLLSLIGESRHIDLAKEGAEYDNYGDPLDKYPIDTARLKNVINRVTDMADWDARKKQKRMLGLAAHRSFLSYAAIVVEVVVNDSGEWHIPNAYISLDAGTVVNPEHVRAQCEGGMIYGLSCAIGEITASEGAINQTNFHNYQVARIQHAPHNIEVDIVDSEAPPAGVGEPPTPPFAPALANALFAATGKRLRSLPIPLTLPSEQA</sequence>
<comment type="caution">
    <text evidence="2">The sequence shown here is derived from an EMBL/GenBank/DDBJ whole genome shotgun (WGS) entry which is preliminary data.</text>
</comment>
<dbReference type="PANTHER" id="PTHR47495:SF3">
    <property type="entry name" value="BLR6219 PROTEIN"/>
    <property type="match status" value="1"/>
</dbReference>
<dbReference type="EMBL" id="BMXP01000006">
    <property type="protein sequence ID" value="GGW89768.1"/>
    <property type="molecule type" value="Genomic_DNA"/>
</dbReference>
<dbReference type="PIRSF" id="PIRSF036389">
    <property type="entry name" value="IOR_B"/>
    <property type="match status" value="1"/>
</dbReference>
<dbReference type="InterPro" id="IPR037165">
    <property type="entry name" value="AldOxase/xan_DH_Mopterin-bd_sf"/>
</dbReference>
<dbReference type="Pfam" id="PF20256">
    <property type="entry name" value="MoCoBD_2"/>
    <property type="match status" value="2"/>
</dbReference>
<dbReference type="InterPro" id="IPR036856">
    <property type="entry name" value="Ald_Oxase/Xan_DH_a/b_sf"/>
</dbReference>
<name>A0A918JNU6_9ALTE</name>
<dbReference type="InterPro" id="IPR052516">
    <property type="entry name" value="N-heterocyclic_Hydroxylase"/>
</dbReference>
<dbReference type="AlphaFoldDB" id="A0A918JNU6"/>
<dbReference type="SUPFAM" id="SSF56003">
    <property type="entry name" value="Molybdenum cofactor-binding domain"/>
    <property type="match status" value="2"/>
</dbReference>
<dbReference type="Proteomes" id="UP000631300">
    <property type="component" value="Unassembled WGS sequence"/>
</dbReference>
<gene>
    <name evidence="2" type="ORF">GCM10007391_25100</name>
</gene>